<gene>
    <name evidence="1" type="ORF">P378_14845</name>
</gene>
<dbReference type="EMBL" id="AWQQ01000088">
    <property type="protein sequence ID" value="PHJ37621.1"/>
    <property type="molecule type" value="Genomic_DNA"/>
</dbReference>
<evidence type="ECO:0000313" key="2">
    <source>
        <dbReference type="Proteomes" id="UP000222564"/>
    </source>
</evidence>
<dbReference type="AlphaFoldDB" id="A0A2C6L203"/>
<keyword evidence="2" id="KW-1185">Reference proteome</keyword>
<accession>A0A2C6L203</accession>
<comment type="caution">
    <text evidence="1">The sequence shown here is derived from an EMBL/GenBank/DDBJ whole genome shotgun (WGS) entry which is preliminary data.</text>
</comment>
<proteinExistence type="predicted"/>
<reference evidence="1 2" key="1">
    <citation type="submission" date="2013-09" db="EMBL/GenBank/DDBJ databases">
        <title>Biodegradation of hydrocarbons in the deep terrestrial subsurface : characterization of a microbial consortium composed of two Desulfotomaculum species originating from a deep geological formation.</title>
        <authorList>
            <person name="Aullo T."/>
            <person name="Berlendis S."/>
            <person name="Lascourreges J.-F."/>
            <person name="Dessort D."/>
            <person name="Saint-Laurent S."/>
            <person name="Schraauwers B."/>
            <person name="Mas J."/>
            <person name="Magot M."/>
            <person name="Ranchou-Peyruse A."/>
        </authorList>
    </citation>
    <scope>NUCLEOTIDE SEQUENCE [LARGE SCALE GENOMIC DNA]</scope>
    <source>
        <strain evidence="1 2">Bs107</strain>
    </source>
</reference>
<dbReference type="Proteomes" id="UP000222564">
    <property type="component" value="Unassembled WGS sequence"/>
</dbReference>
<evidence type="ECO:0000313" key="1">
    <source>
        <dbReference type="EMBL" id="PHJ37621.1"/>
    </source>
</evidence>
<sequence length="56" mass="6350">MGMFFIGGALLEMVIEANEKICLLECDPINHRVSDLVNEKIKKSPMFISVLSVRIR</sequence>
<name>A0A2C6L203_9FIRM</name>
<protein>
    <submittedName>
        <fullName evidence="1">Uncharacterized protein</fullName>
    </submittedName>
</protein>
<organism evidence="1 2">
    <name type="scientific">Desulforamulus profundi</name>
    <dbReference type="NCBI Taxonomy" id="1383067"/>
    <lineage>
        <taxon>Bacteria</taxon>
        <taxon>Bacillati</taxon>
        <taxon>Bacillota</taxon>
        <taxon>Clostridia</taxon>
        <taxon>Eubacteriales</taxon>
        <taxon>Peptococcaceae</taxon>
        <taxon>Desulforamulus</taxon>
    </lineage>
</organism>